<dbReference type="Proteomes" id="UP000032266">
    <property type="component" value="Chromosome"/>
</dbReference>
<sequence>MTGMMTSVTDGLQFIGWGNTHFMRVFKNIDGALCACC</sequence>
<dbReference type="HOGENOM" id="CLU_3344215_0_0_6"/>
<evidence type="ECO:0000313" key="2">
    <source>
        <dbReference type="Proteomes" id="UP000032266"/>
    </source>
</evidence>
<reference evidence="1 2" key="1">
    <citation type="submission" date="2014-01" db="EMBL/GenBank/DDBJ databases">
        <title>Full genme sequencing of cellulolytic bacterium Gynuella sunshinyii YC6258T gen. nov., sp. nov.</title>
        <authorList>
            <person name="Khan H."/>
            <person name="Chung E.J."/>
            <person name="Chung Y.R."/>
        </authorList>
    </citation>
    <scope>NUCLEOTIDE SEQUENCE [LARGE SCALE GENOMIC DNA]</scope>
    <source>
        <strain evidence="1 2">YC6258</strain>
    </source>
</reference>
<gene>
    <name evidence="1" type="ORF">YC6258_01367</name>
</gene>
<accession>A0A0C5V1J6</accession>
<evidence type="ECO:0000313" key="1">
    <source>
        <dbReference type="EMBL" id="AJQ93415.1"/>
    </source>
</evidence>
<dbReference type="AlphaFoldDB" id="A0A0C5V1J6"/>
<dbReference type="STRING" id="1445510.YC6258_01367"/>
<dbReference type="EMBL" id="CP007142">
    <property type="protein sequence ID" value="AJQ93415.1"/>
    <property type="molecule type" value="Genomic_DNA"/>
</dbReference>
<dbReference type="KEGG" id="gsn:YC6258_01367"/>
<protein>
    <submittedName>
        <fullName evidence="1">Uncharacterized protein</fullName>
    </submittedName>
</protein>
<proteinExistence type="predicted"/>
<name>A0A0C5V1J6_9GAMM</name>
<organism evidence="1 2">
    <name type="scientific">Gynuella sunshinyii YC6258</name>
    <dbReference type="NCBI Taxonomy" id="1445510"/>
    <lineage>
        <taxon>Bacteria</taxon>
        <taxon>Pseudomonadati</taxon>
        <taxon>Pseudomonadota</taxon>
        <taxon>Gammaproteobacteria</taxon>
        <taxon>Oceanospirillales</taxon>
        <taxon>Saccharospirillaceae</taxon>
        <taxon>Gynuella</taxon>
    </lineage>
</organism>
<keyword evidence="2" id="KW-1185">Reference proteome</keyword>